<dbReference type="SUPFAM" id="SSF47954">
    <property type="entry name" value="Cyclin-like"/>
    <property type="match status" value="2"/>
</dbReference>
<sequence length="260" mass="29404">MGKMSATEKPPSADIQSNGTSTSVTEAVNPSVDYTKNLTTFSCARYVMEVCHKLDTNVLTTATALTYFHTFYKNVPLDQFDPFTIGCTCIYLASKVVDDDIRIRDIVNVGFNCINRDSPPLMLEHYFTMRDSITQTELLLMRALGFKLKIDLPHKYLLHYLQSLEDWLGRDLLDSVPVKQTAWSLLQDAFHDPLVTSCQPELLAVTCIHVALELYGVVVPSEVDPWYTVLHDACTKDRVLDIALKLLGLYNEEKLLTMFP</sequence>
<dbReference type="Proteomes" id="UP000694843">
    <property type="component" value="Unplaced"/>
</dbReference>
<dbReference type="GO" id="GO:0006357">
    <property type="term" value="P:regulation of transcription by RNA polymerase II"/>
    <property type="evidence" value="ECO:0007669"/>
    <property type="project" value="InterPro"/>
</dbReference>
<evidence type="ECO:0000313" key="8">
    <source>
        <dbReference type="Proteomes" id="UP000694843"/>
    </source>
</evidence>
<evidence type="ECO:0000256" key="4">
    <source>
        <dbReference type="ARBA" id="ARBA00032419"/>
    </source>
</evidence>
<dbReference type="KEGG" id="hazt:108673576"/>
<dbReference type="SMART" id="SM00385">
    <property type="entry name" value="CYCLIN"/>
    <property type="match status" value="2"/>
</dbReference>
<dbReference type="OMA" id="HVESNKA"/>
<dbReference type="CTD" id="14462485"/>
<organism evidence="8 9">
    <name type="scientific">Hyalella azteca</name>
    <name type="common">Amphipod</name>
    <dbReference type="NCBI Taxonomy" id="294128"/>
    <lineage>
        <taxon>Eukaryota</taxon>
        <taxon>Metazoa</taxon>
        <taxon>Ecdysozoa</taxon>
        <taxon>Arthropoda</taxon>
        <taxon>Crustacea</taxon>
        <taxon>Multicrustacea</taxon>
        <taxon>Malacostraca</taxon>
        <taxon>Eumalacostraca</taxon>
        <taxon>Peracarida</taxon>
        <taxon>Amphipoda</taxon>
        <taxon>Senticaudata</taxon>
        <taxon>Talitrida</taxon>
        <taxon>Talitroidea</taxon>
        <taxon>Hyalellidae</taxon>
        <taxon>Hyalella</taxon>
    </lineage>
</organism>
<accession>A0A8B7NT77</accession>
<dbReference type="GeneID" id="108673576"/>
<evidence type="ECO:0000256" key="6">
    <source>
        <dbReference type="SAM" id="MobiDB-lite"/>
    </source>
</evidence>
<evidence type="ECO:0000256" key="2">
    <source>
        <dbReference type="ARBA" id="ARBA00019501"/>
    </source>
</evidence>
<dbReference type="GO" id="GO:0016538">
    <property type="term" value="F:cyclin-dependent protein serine/threonine kinase regulator activity"/>
    <property type="evidence" value="ECO:0007669"/>
    <property type="project" value="InterPro"/>
</dbReference>
<evidence type="ECO:0000259" key="7">
    <source>
        <dbReference type="SMART" id="SM00385"/>
    </source>
</evidence>
<dbReference type="OrthoDB" id="79090at2759"/>
<proteinExistence type="inferred from homology"/>
<dbReference type="InterPro" id="IPR048053">
    <property type="entry name" value="Cyclin-Q_second_cyclin_box"/>
</dbReference>
<feature type="domain" description="Cyclin-like" evidence="7">
    <location>
        <begin position="45"/>
        <end position="142"/>
    </location>
</feature>
<dbReference type="InterPro" id="IPR043198">
    <property type="entry name" value="Cyclin/Ssn8"/>
</dbReference>
<feature type="domain" description="Cyclin-like" evidence="7">
    <location>
        <begin position="155"/>
        <end position="248"/>
    </location>
</feature>
<dbReference type="InterPro" id="IPR036915">
    <property type="entry name" value="Cyclin-like_sf"/>
</dbReference>
<dbReference type="InterPro" id="IPR013763">
    <property type="entry name" value="Cyclin-like_dom"/>
</dbReference>
<feature type="region of interest" description="Disordered" evidence="6">
    <location>
        <begin position="1"/>
        <end position="25"/>
    </location>
</feature>
<dbReference type="Pfam" id="PF00134">
    <property type="entry name" value="Cyclin_N"/>
    <property type="match status" value="1"/>
</dbReference>
<keyword evidence="3 5" id="KW-0195">Cyclin</keyword>
<gene>
    <name evidence="9" type="primary">LOC108673576</name>
</gene>
<keyword evidence="8" id="KW-1185">Reference proteome</keyword>
<name>A0A8B7NT77_HYAAZ</name>
<reference evidence="9" key="1">
    <citation type="submission" date="2025-08" db="UniProtKB">
        <authorList>
            <consortium name="RefSeq"/>
        </authorList>
    </citation>
    <scope>IDENTIFICATION</scope>
    <source>
        <tissue evidence="9">Whole organism</tissue>
    </source>
</reference>
<evidence type="ECO:0000256" key="3">
    <source>
        <dbReference type="ARBA" id="ARBA00023127"/>
    </source>
</evidence>
<comment type="similarity">
    <text evidence="1">Belongs to the cyclin family. Cyclin-like FAM58 subfamily.</text>
</comment>
<evidence type="ECO:0000256" key="5">
    <source>
        <dbReference type="RuleBase" id="RU000383"/>
    </source>
</evidence>
<protein>
    <recommendedName>
        <fullName evidence="2">Cyclin-Q</fullName>
    </recommendedName>
    <alternativeName>
        <fullName evidence="4">Cyclin-related protein FAM58A</fullName>
    </alternativeName>
</protein>
<dbReference type="PANTHER" id="PTHR10026">
    <property type="entry name" value="CYCLIN"/>
    <property type="match status" value="1"/>
</dbReference>
<dbReference type="AlphaFoldDB" id="A0A8B7NT77"/>
<evidence type="ECO:0000313" key="9">
    <source>
        <dbReference type="RefSeq" id="XP_018016918.1"/>
    </source>
</evidence>
<dbReference type="RefSeq" id="XP_018016918.1">
    <property type="nucleotide sequence ID" value="XM_018161429.2"/>
</dbReference>
<evidence type="ECO:0000256" key="1">
    <source>
        <dbReference type="ARBA" id="ARBA00010390"/>
    </source>
</evidence>
<dbReference type="CDD" id="cd20534">
    <property type="entry name" value="CYCLIN_CCNM_CCNQ_rpt1"/>
    <property type="match status" value="1"/>
</dbReference>
<dbReference type="CDD" id="cd20535">
    <property type="entry name" value="CYCLIN_CCNM_CCNQ_rpt2"/>
    <property type="match status" value="1"/>
</dbReference>
<dbReference type="InterPro" id="IPR048055">
    <property type="entry name" value="Cyclin-Q_first_cyclin_box"/>
</dbReference>
<feature type="compositionally biased region" description="Polar residues" evidence="6">
    <location>
        <begin position="14"/>
        <end position="25"/>
    </location>
</feature>
<dbReference type="Gene3D" id="1.10.472.10">
    <property type="entry name" value="Cyclin-like"/>
    <property type="match status" value="2"/>
</dbReference>
<dbReference type="InterPro" id="IPR006671">
    <property type="entry name" value="Cyclin_N"/>
</dbReference>